<name>A0A367Q389_9NOSO</name>
<keyword evidence="2" id="KW-1185">Reference proteome</keyword>
<evidence type="ECO:0008006" key="3">
    <source>
        <dbReference type="Google" id="ProtNLM"/>
    </source>
</evidence>
<dbReference type="PANTHER" id="PTHR12526">
    <property type="entry name" value="GLYCOSYLTRANSFERASE"/>
    <property type="match status" value="1"/>
</dbReference>
<dbReference type="SUPFAM" id="SSF53756">
    <property type="entry name" value="UDP-Glycosyltransferase/glycogen phosphorylase"/>
    <property type="match status" value="1"/>
</dbReference>
<sequence length="379" mass="42323">MKILLFGAITPKGGIQTHMRFLSKMLADSGVKVLIIAPQLIEEEEPNQDGFVKNGIQLLYLKCDNSKVSKLSKFKEIIKAANNFKPDVYYGIGTGWNLSLLPLILPKRVRSIFHEVMSGIPCGWNDPRWGVKWCFDEVVGQSPTVANTFVEYFGWQKKIASLPAIPEPLEITARLPQIKPKSVEIGKAKAALFSRLVPHKRAFWLVQQWDLLKDVLSELHIHGTGLEEPLIRQYIEANGIGDRVKCFGRYPEGQAYVDLISSYDLTLLPTLGDEGAPLVLLESLACGVPFVTYGVGGIADYGVNNPNVIIVPPEPWQNEQAKDAATTANSTNNLFINAVRKMLVQLAEGEINQVELQKYYLDRYSYSVLKQAWLSYLCG</sequence>
<proteinExistence type="predicted"/>
<evidence type="ECO:0000313" key="2">
    <source>
        <dbReference type="Proteomes" id="UP000252107"/>
    </source>
</evidence>
<dbReference type="CDD" id="cd03801">
    <property type="entry name" value="GT4_PimA-like"/>
    <property type="match status" value="1"/>
</dbReference>
<dbReference type="EMBL" id="LXQD01000350">
    <property type="protein sequence ID" value="RCJ18251.1"/>
    <property type="molecule type" value="Genomic_DNA"/>
</dbReference>
<comment type="caution">
    <text evidence="1">The sequence shown here is derived from an EMBL/GenBank/DDBJ whole genome shotgun (WGS) entry which is preliminary data.</text>
</comment>
<organism evidence="1 2">
    <name type="scientific">Nostoc minutum NIES-26</name>
    <dbReference type="NCBI Taxonomy" id="1844469"/>
    <lineage>
        <taxon>Bacteria</taxon>
        <taxon>Bacillati</taxon>
        <taxon>Cyanobacteriota</taxon>
        <taxon>Cyanophyceae</taxon>
        <taxon>Nostocales</taxon>
        <taxon>Nostocaceae</taxon>
        <taxon>Nostoc</taxon>
    </lineage>
</organism>
<dbReference type="Pfam" id="PF13692">
    <property type="entry name" value="Glyco_trans_1_4"/>
    <property type="match status" value="1"/>
</dbReference>
<evidence type="ECO:0000313" key="1">
    <source>
        <dbReference type="EMBL" id="RCJ18251.1"/>
    </source>
</evidence>
<dbReference type="AlphaFoldDB" id="A0A367Q389"/>
<protein>
    <recommendedName>
        <fullName evidence="3">Glycosyl transferase family 1 domain-containing protein</fullName>
    </recommendedName>
</protein>
<gene>
    <name evidence="1" type="ORF">A6770_06665</name>
</gene>
<dbReference type="Proteomes" id="UP000252107">
    <property type="component" value="Unassembled WGS sequence"/>
</dbReference>
<accession>A0A367Q389</accession>
<dbReference type="Gene3D" id="3.40.50.2000">
    <property type="entry name" value="Glycogen Phosphorylase B"/>
    <property type="match status" value="2"/>
</dbReference>
<reference evidence="1" key="1">
    <citation type="submission" date="2016-04" db="EMBL/GenBank/DDBJ databases">
        <authorList>
            <person name="Tabuchi Yagui T.R."/>
        </authorList>
    </citation>
    <scope>NUCLEOTIDE SEQUENCE [LARGE SCALE GENOMIC DNA]</scope>
    <source>
        <strain evidence="1">NIES-26</strain>
    </source>
</reference>